<name>A0A1I0GD35_9FIRM</name>
<organism evidence="1 2">
    <name type="scientific">Thomasclavelia cocleata</name>
    <dbReference type="NCBI Taxonomy" id="69824"/>
    <lineage>
        <taxon>Bacteria</taxon>
        <taxon>Bacillati</taxon>
        <taxon>Bacillota</taxon>
        <taxon>Erysipelotrichia</taxon>
        <taxon>Erysipelotrichales</taxon>
        <taxon>Coprobacillaceae</taxon>
        <taxon>Thomasclavelia</taxon>
    </lineage>
</organism>
<evidence type="ECO:0000313" key="2">
    <source>
        <dbReference type="Proteomes" id="UP000198558"/>
    </source>
</evidence>
<accession>A0A1I0GD35</accession>
<reference evidence="2" key="1">
    <citation type="submission" date="2016-10" db="EMBL/GenBank/DDBJ databases">
        <authorList>
            <person name="Varghese N."/>
            <person name="Submissions S."/>
        </authorList>
    </citation>
    <scope>NUCLEOTIDE SEQUENCE [LARGE SCALE GENOMIC DNA]</scope>
    <source>
        <strain evidence="2">DSM 1551</strain>
    </source>
</reference>
<keyword evidence="2" id="KW-1185">Reference proteome</keyword>
<dbReference type="AlphaFoldDB" id="A0A1I0GD35"/>
<evidence type="ECO:0000313" key="1">
    <source>
        <dbReference type="EMBL" id="SET68930.1"/>
    </source>
</evidence>
<dbReference type="GeneID" id="78289758"/>
<dbReference type="RefSeq" id="WP_157796116.1">
    <property type="nucleotide sequence ID" value="NZ_FOIN01000028.1"/>
</dbReference>
<dbReference type="EMBL" id="FOIN01000028">
    <property type="protein sequence ID" value="SET68930.1"/>
    <property type="molecule type" value="Genomic_DNA"/>
</dbReference>
<proteinExistence type="predicted"/>
<gene>
    <name evidence="1" type="ORF">SAMN04489758_12843</name>
</gene>
<sequence length="58" mass="6666">MYYKFTCNMTCTGKGYVEADSLEDAKQKILTGCYDDIYDETDHKIAEIVAIEKDDCEQ</sequence>
<dbReference type="Proteomes" id="UP000198558">
    <property type="component" value="Unassembled WGS sequence"/>
</dbReference>
<protein>
    <submittedName>
        <fullName evidence="1">Uncharacterized protein</fullName>
    </submittedName>
</protein>